<comment type="caution">
    <text evidence="18">The sequence shown here is derived from an EMBL/GenBank/DDBJ whole genome shotgun (WGS) entry which is preliminary data.</text>
</comment>
<dbReference type="InterPro" id="IPR027417">
    <property type="entry name" value="P-loop_NTPase"/>
</dbReference>
<dbReference type="FunFam" id="3.40.50.300:FF:000269">
    <property type="entry name" value="ATP-dependent RNA helicase SUPV3L1, mitochondrial"/>
    <property type="match status" value="1"/>
</dbReference>
<dbReference type="GO" id="GO:0004843">
    <property type="term" value="F:cysteine-type deubiquitinase activity"/>
    <property type="evidence" value="ECO:0007669"/>
    <property type="project" value="UniProtKB-UniRule"/>
</dbReference>
<keyword evidence="12" id="KW-0809">Transit peptide</keyword>
<dbReference type="FunFam" id="1.20.272.40:FF:000002">
    <property type="entry name" value="ATP-dependent RNA helicase SUV3, mitochondrial"/>
    <property type="match status" value="1"/>
</dbReference>
<dbReference type="InterPro" id="IPR055206">
    <property type="entry name" value="DEXQc_SUV3"/>
</dbReference>
<evidence type="ECO:0000256" key="7">
    <source>
        <dbReference type="ARBA" id="ARBA00022786"/>
    </source>
</evidence>
<keyword evidence="19" id="KW-1185">Reference proteome</keyword>
<dbReference type="InterPro" id="IPR038765">
    <property type="entry name" value="Papain-like_cys_pep_sf"/>
</dbReference>
<dbReference type="FunFam" id="3.40.50.300:FF:000957">
    <property type="entry name" value="ATP-dependent RNA helicase SUV3L, mitochondrial"/>
    <property type="match status" value="1"/>
</dbReference>
<evidence type="ECO:0000259" key="16">
    <source>
        <dbReference type="PROSITE" id="PS51194"/>
    </source>
</evidence>
<dbReference type="PANTHER" id="PTHR12131:SF1">
    <property type="entry name" value="ATP-DEPENDENT RNA HELICASE SUPV3L1, MITOCHONDRIAL-RELATED"/>
    <property type="match status" value="1"/>
</dbReference>
<evidence type="ECO:0000256" key="15">
    <source>
        <dbReference type="PROSITE-ProRule" id="PRU01393"/>
    </source>
</evidence>
<dbReference type="InterPro" id="IPR036959">
    <property type="entry name" value="Peptidase_C12_UCH_sf"/>
</dbReference>
<feature type="domain" description="Helicase C-terminal" evidence="16">
    <location>
        <begin position="344"/>
        <end position="518"/>
    </location>
</feature>
<dbReference type="SUPFAM" id="SSF54001">
    <property type="entry name" value="Cysteine proteinases"/>
    <property type="match status" value="1"/>
</dbReference>
<dbReference type="CDD" id="cd18805">
    <property type="entry name" value="SF2_C_suv3"/>
    <property type="match status" value="1"/>
</dbReference>
<dbReference type="PROSITE" id="PS51194">
    <property type="entry name" value="HELICASE_CTER"/>
    <property type="match status" value="1"/>
</dbReference>
<evidence type="ECO:0000256" key="11">
    <source>
        <dbReference type="ARBA" id="ARBA00022840"/>
    </source>
</evidence>
<evidence type="ECO:0000256" key="14">
    <source>
        <dbReference type="ARBA" id="ARBA00047984"/>
    </source>
</evidence>
<evidence type="ECO:0000259" key="17">
    <source>
        <dbReference type="PROSITE" id="PS52048"/>
    </source>
</evidence>
<accession>A0AAD4EV51</accession>
<feature type="domain" description="UCH catalytic" evidence="17">
    <location>
        <begin position="768"/>
        <end position="998"/>
    </location>
</feature>
<dbReference type="Pfam" id="PF22527">
    <property type="entry name" value="DEXQc_Suv3"/>
    <property type="match status" value="1"/>
</dbReference>
<keyword evidence="8 15" id="KW-0378">Hydrolase</keyword>
<comment type="catalytic activity">
    <reaction evidence="1 15">
        <text>Thiol-dependent hydrolysis of ester, thioester, amide, peptide and isopeptide bonds formed by the C-terminal Gly of ubiquitin (a 76-residue protein attached to proteins as an intracellular targeting signal).</text>
        <dbReference type="EC" id="3.4.19.12"/>
    </reaction>
</comment>
<comment type="cofactor">
    <cofactor evidence="3">
        <name>Mg(2+)</name>
        <dbReference type="ChEBI" id="CHEBI:18420"/>
    </cofactor>
</comment>
<dbReference type="GO" id="GO:0006511">
    <property type="term" value="P:ubiquitin-dependent protein catabolic process"/>
    <property type="evidence" value="ECO:0007669"/>
    <property type="project" value="UniProtKB-UniRule"/>
</dbReference>
<dbReference type="InterPro" id="IPR050699">
    <property type="entry name" value="RNA-DNA_Helicase"/>
</dbReference>
<comment type="subcellular location">
    <subcellularLocation>
        <location evidence="4">Mitochondrion</location>
    </subcellularLocation>
</comment>
<protein>
    <recommendedName>
        <fullName evidence="15">ubiquitinyl hydrolase 1</fullName>
        <ecNumber evidence="15">3.4.19.12</ecNumber>
    </recommendedName>
</protein>
<dbReference type="EC" id="3.4.19.12" evidence="15"/>
<dbReference type="InterPro" id="IPR044774">
    <property type="entry name" value="Suv3_DEXQc"/>
</dbReference>
<dbReference type="Gene3D" id="3.40.50.300">
    <property type="entry name" value="P-loop containing nucleotide triphosphate hydrolases"/>
    <property type="match status" value="2"/>
</dbReference>
<evidence type="ECO:0000256" key="3">
    <source>
        <dbReference type="ARBA" id="ARBA00001946"/>
    </source>
</evidence>
<feature type="active site" description="Nucleophile" evidence="15">
    <location>
        <position position="860"/>
    </location>
</feature>
<evidence type="ECO:0000256" key="2">
    <source>
        <dbReference type="ARBA" id="ARBA00001936"/>
    </source>
</evidence>
<evidence type="ECO:0000256" key="4">
    <source>
        <dbReference type="ARBA" id="ARBA00004173"/>
    </source>
</evidence>
<dbReference type="Gene3D" id="1.20.272.40">
    <property type="match status" value="1"/>
</dbReference>
<dbReference type="InterPro" id="IPR041082">
    <property type="entry name" value="Suv3_C_1"/>
</dbReference>
<dbReference type="Pfam" id="PF12513">
    <property type="entry name" value="SUV3_C"/>
    <property type="match status" value="1"/>
</dbReference>
<keyword evidence="5 15" id="KW-0645">Protease</keyword>
<evidence type="ECO:0000256" key="10">
    <source>
        <dbReference type="ARBA" id="ARBA00022807"/>
    </source>
</evidence>
<evidence type="ECO:0000313" key="18">
    <source>
        <dbReference type="EMBL" id="KAG7287935.1"/>
    </source>
</evidence>
<keyword evidence="13" id="KW-0496">Mitochondrion</keyword>
<dbReference type="Gene3D" id="1.20.58.1080">
    <property type="match status" value="1"/>
</dbReference>
<sequence>MSLPLYPAPADLCPVLQKPSINIIRHVNPKDVRTSLQQVTAGPAVSRQPKFVVKRNYQLFRNLVESRYNNVVESMGSWAHNQDEWRSFGVTGQSQLDREIALFRTVLTKAFDLAMDSAKTSRQDNPLFWNLRNAFIRLDTVGLARELKYAFQTFLMRSRFPKAVNELHVALADLRFPPEWFPATRTMQRTIHLHVGPTNSGKTYNALKALENARTGVYAGPLRLLAHETWSRFTAKGKPCALVTGEEMRIPPDSDLWFHSCTVEMTPLNVKVDVAVIDEIQMIANDERGWAWTQAFLGVQAKEVHLCGEDRVVPLIEDLCARIGDKCVVHRYQRLNPLESMKESLKGDFSNLRKGDAVVAFSKVSLHQLKAGIEQATGRRCAIVYGSLPPETRAKQAALFNDPNNDYDYLVASDAIGMGLNLEVKRVIFESSYKFDGIGFRQLSVPEIKQIGGRAGRFRTAAQEMSGDTSKPLPGLVTSLEDEDLGLVSQSLAKEAPPLLSAGIMPPSSVIERFASYFPPRTPISFVLARLREMSRLSPQFHLCDFSTALDIAEIIKPFDLSISDRCVFLNVPVNLRDHKQVLSLQAFAQCVAELGSGHLLDFDIIDLDVLDELRPQTRAEQPHYLHRLESLHQTITTYLWLSYRYQGVFQSQALAFKVKSIVEGRIADHLEQLNFVPAQQQQRRQRMRKMAAMVEEKERSLLGPEEEELLTPHDEGVGQWNQEGDEPLFEGEVDDVAAAVTVPKGKGKGKREKGTTVGVQAGLEAPAFIPLEANPDVLTTLLHQLGLSPALAIHDVYSLTDPSLLSFIPRPALALLLVFPVSAAYESPRLAEDALQPAYAGKGDREPVVWYRQTIRNACGLIGLLHAASNGEARGFVGEGTELERLIAAAVPLGPEERARLLERDEALARAHAGVAERGDTTAPDARDDVDLHYVCFVKGKDGGLWEMDGRRKGPLRRGDLEDGEDVLSDKALALGPLKFLEREAADLRFSCVALAGSLD</sequence>
<keyword evidence="11" id="KW-0067">ATP-binding</keyword>
<evidence type="ECO:0000256" key="9">
    <source>
        <dbReference type="ARBA" id="ARBA00022806"/>
    </source>
</evidence>
<evidence type="ECO:0000256" key="8">
    <source>
        <dbReference type="ARBA" id="ARBA00022801"/>
    </source>
</evidence>
<evidence type="ECO:0000256" key="5">
    <source>
        <dbReference type="ARBA" id="ARBA00022670"/>
    </source>
</evidence>
<feature type="site" description="Important for enzyme activity" evidence="15">
    <location>
        <position position="950"/>
    </location>
</feature>
<dbReference type="SUPFAM" id="SSF52540">
    <property type="entry name" value="P-loop containing nucleoside triphosphate hydrolases"/>
    <property type="match status" value="1"/>
</dbReference>
<dbReference type="SMART" id="SM00490">
    <property type="entry name" value="HELICc"/>
    <property type="match status" value="1"/>
</dbReference>
<comment type="similarity">
    <text evidence="15">Belongs to the peptidase C12 family.</text>
</comment>
<dbReference type="PANTHER" id="PTHR12131">
    <property type="entry name" value="ATP-DEPENDENT RNA AND DNA HELICASE"/>
    <property type="match status" value="1"/>
</dbReference>
<proteinExistence type="inferred from homology"/>
<dbReference type="GO" id="GO:0003724">
    <property type="term" value="F:RNA helicase activity"/>
    <property type="evidence" value="ECO:0007669"/>
    <property type="project" value="UniProtKB-EC"/>
</dbReference>
<dbReference type="PROSITE" id="PS52048">
    <property type="entry name" value="UCH_DOMAIN"/>
    <property type="match status" value="1"/>
</dbReference>
<dbReference type="CDD" id="cd17913">
    <property type="entry name" value="DEXQc_Suv3"/>
    <property type="match status" value="1"/>
</dbReference>
<keyword evidence="9" id="KW-0347">Helicase</keyword>
<keyword evidence="7 15" id="KW-0833">Ubl conjugation pathway</keyword>
<feature type="active site" description="Proton donor" evidence="15">
    <location>
        <position position="934"/>
    </location>
</feature>
<dbReference type="PRINTS" id="PR00707">
    <property type="entry name" value="UBCTHYDRLASE"/>
</dbReference>
<reference evidence="18" key="1">
    <citation type="submission" date="2023-02" db="EMBL/GenBank/DDBJ databases">
        <authorList>
            <person name="Palmer J.M."/>
        </authorList>
    </citation>
    <scope>NUCLEOTIDE SEQUENCE</scope>
    <source>
        <strain evidence="18">FW57</strain>
    </source>
</reference>
<keyword evidence="6" id="KW-0547">Nucleotide-binding</keyword>
<evidence type="ECO:0000256" key="6">
    <source>
        <dbReference type="ARBA" id="ARBA00022741"/>
    </source>
</evidence>
<dbReference type="InterPro" id="IPR001650">
    <property type="entry name" value="Helicase_C-like"/>
</dbReference>
<dbReference type="InterPro" id="IPR001578">
    <property type="entry name" value="Peptidase_C12_UCH"/>
</dbReference>
<dbReference type="Pfam" id="PF01088">
    <property type="entry name" value="Peptidase_C12"/>
    <property type="match status" value="1"/>
</dbReference>
<dbReference type="InterPro" id="IPR022192">
    <property type="entry name" value="SUV3_C"/>
</dbReference>
<gene>
    <name evidence="18" type="ORF">NEMBOFW57_007454</name>
</gene>
<dbReference type="FunFam" id="3.40.532.10:FF:000008">
    <property type="entry name" value="Ubiquitin carboxyl-terminal hydrolase"/>
    <property type="match status" value="1"/>
</dbReference>
<dbReference type="AlphaFoldDB" id="A0AAD4EV51"/>
<dbReference type="EMBL" id="JAHCVI010000003">
    <property type="protein sequence ID" value="KAG7287935.1"/>
    <property type="molecule type" value="Genomic_DNA"/>
</dbReference>
<comment type="catalytic activity">
    <reaction evidence="14">
        <text>ATP + H2O = ADP + phosphate + H(+)</text>
        <dbReference type="Rhea" id="RHEA:13065"/>
        <dbReference type="ChEBI" id="CHEBI:15377"/>
        <dbReference type="ChEBI" id="CHEBI:15378"/>
        <dbReference type="ChEBI" id="CHEBI:30616"/>
        <dbReference type="ChEBI" id="CHEBI:43474"/>
        <dbReference type="ChEBI" id="CHEBI:456216"/>
        <dbReference type="EC" id="3.6.4.13"/>
    </reaction>
</comment>
<dbReference type="Proteomes" id="UP001197093">
    <property type="component" value="Unassembled WGS sequence"/>
</dbReference>
<dbReference type="GO" id="GO:0045025">
    <property type="term" value="C:mitochondrial degradosome"/>
    <property type="evidence" value="ECO:0007669"/>
    <property type="project" value="TreeGrafter"/>
</dbReference>
<dbReference type="Pfam" id="PF00271">
    <property type="entry name" value="Helicase_C"/>
    <property type="match status" value="1"/>
</dbReference>
<evidence type="ECO:0000313" key="19">
    <source>
        <dbReference type="Proteomes" id="UP001197093"/>
    </source>
</evidence>
<evidence type="ECO:0000256" key="12">
    <source>
        <dbReference type="ARBA" id="ARBA00022946"/>
    </source>
</evidence>
<dbReference type="GO" id="GO:0005524">
    <property type="term" value="F:ATP binding"/>
    <property type="evidence" value="ECO:0007669"/>
    <property type="project" value="UniProtKB-KW"/>
</dbReference>
<dbReference type="Gene3D" id="3.40.532.10">
    <property type="entry name" value="Peptidase C12, ubiquitin carboxyl-terminal hydrolase"/>
    <property type="match status" value="1"/>
</dbReference>
<evidence type="ECO:0000256" key="1">
    <source>
        <dbReference type="ARBA" id="ARBA00000707"/>
    </source>
</evidence>
<dbReference type="Pfam" id="PF18147">
    <property type="entry name" value="Suv3_C_1"/>
    <property type="match status" value="1"/>
</dbReference>
<evidence type="ECO:0000256" key="13">
    <source>
        <dbReference type="ARBA" id="ARBA00023128"/>
    </source>
</evidence>
<feature type="site" description="Transition state stabilizer" evidence="15">
    <location>
        <position position="854"/>
    </location>
</feature>
<organism evidence="18 19">
    <name type="scientific">Staphylotrichum longicolle</name>
    <dbReference type="NCBI Taxonomy" id="669026"/>
    <lineage>
        <taxon>Eukaryota</taxon>
        <taxon>Fungi</taxon>
        <taxon>Dikarya</taxon>
        <taxon>Ascomycota</taxon>
        <taxon>Pezizomycotina</taxon>
        <taxon>Sordariomycetes</taxon>
        <taxon>Sordariomycetidae</taxon>
        <taxon>Sordariales</taxon>
        <taxon>Chaetomiaceae</taxon>
        <taxon>Staphylotrichum</taxon>
    </lineage>
</organism>
<dbReference type="GO" id="GO:0000965">
    <property type="term" value="P:mitochondrial RNA 3'-end processing"/>
    <property type="evidence" value="ECO:0007669"/>
    <property type="project" value="TreeGrafter"/>
</dbReference>
<comment type="cofactor">
    <cofactor evidence="2">
        <name>Mn(2+)</name>
        <dbReference type="ChEBI" id="CHEBI:29035"/>
    </cofactor>
</comment>
<name>A0AAD4EV51_9PEZI</name>
<dbReference type="CDD" id="cd09616">
    <property type="entry name" value="Peptidase_C12_UCH_L1_L3"/>
    <property type="match status" value="1"/>
</dbReference>
<keyword evidence="10 15" id="KW-0788">Thiol protease</keyword>